<comment type="caution">
    <text evidence="5">The sequence shown here is derived from an EMBL/GenBank/DDBJ whole genome shotgun (WGS) entry which is preliminary data.</text>
</comment>
<proteinExistence type="predicted"/>
<name>A0ABS6JBY6_9BACI</name>
<accession>A0ABS6JBY6</accession>
<evidence type="ECO:0000256" key="1">
    <source>
        <dbReference type="ARBA" id="ARBA00023015"/>
    </source>
</evidence>
<dbReference type="InterPro" id="IPR011991">
    <property type="entry name" value="ArsR-like_HTH"/>
</dbReference>
<dbReference type="PROSITE" id="PS50987">
    <property type="entry name" value="HTH_ARSR_2"/>
    <property type="match status" value="1"/>
</dbReference>
<organism evidence="5 6">
    <name type="scientific">Evansella tamaricis</name>
    <dbReference type="NCBI Taxonomy" id="2069301"/>
    <lineage>
        <taxon>Bacteria</taxon>
        <taxon>Bacillati</taxon>
        <taxon>Bacillota</taxon>
        <taxon>Bacilli</taxon>
        <taxon>Bacillales</taxon>
        <taxon>Bacillaceae</taxon>
        <taxon>Evansella</taxon>
    </lineage>
</organism>
<reference evidence="5 6" key="1">
    <citation type="submission" date="2021-06" db="EMBL/GenBank/DDBJ databases">
        <title>Bacillus sp. RD4P76, an endophyte from a halophyte.</title>
        <authorList>
            <person name="Sun J.-Q."/>
        </authorList>
    </citation>
    <scope>NUCLEOTIDE SEQUENCE [LARGE SCALE GENOMIC DNA]</scope>
    <source>
        <strain evidence="5 6">CGMCC 1.15917</strain>
    </source>
</reference>
<dbReference type="SMART" id="SM00418">
    <property type="entry name" value="HTH_ARSR"/>
    <property type="match status" value="1"/>
</dbReference>
<dbReference type="RefSeq" id="WP_217064831.1">
    <property type="nucleotide sequence ID" value="NZ_JAHQCS010000055.1"/>
</dbReference>
<feature type="domain" description="HTH arsR-type" evidence="4">
    <location>
        <begin position="206"/>
        <end position="301"/>
    </location>
</feature>
<evidence type="ECO:0000313" key="5">
    <source>
        <dbReference type="EMBL" id="MBU9710940.1"/>
    </source>
</evidence>
<keyword evidence="6" id="KW-1185">Reference proteome</keyword>
<gene>
    <name evidence="5" type="ORF">KS419_04215</name>
</gene>
<dbReference type="InterPro" id="IPR001845">
    <property type="entry name" value="HTH_ArsR_DNA-bd_dom"/>
</dbReference>
<dbReference type="Proteomes" id="UP000784880">
    <property type="component" value="Unassembled WGS sequence"/>
</dbReference>
<keyword evidence="1" id="KW-0805">Transcription regulation</keyword>
<dbReference type="Pfam" id="PF01022">
    <property type="entry name" value="HTH_5"/>
    <property type="match status" value="1"/>
</dbReference>
<evidence type="ECO:0000313" key="6">
    <source>
        <dbReference type="Proteomes" id="UP000784880"/>
    </source>
</evidence>
<dbReference type="InterPro" id="IPR051081">
    <property type="entry name" value="HTH_MetalResp_TranReg"/>
</dbReference>
<evidence type="ECO:0000256" key="3">
    <source>
        <dbReference type="ARBA" id="ARBA00023163"/>
    </source>
</evidence>
<dbReference type="PANTHER" id="PTHR33154">
    <property type="entry name" value="TRANSCRIPTIONAL REGULATOR, ARSR FAMILY"/>
    <property type="match status" value="1"/>
</dbReference>
<evidence type="ECO:0000256" key="2">
    <source>
        <dbReference type="ARBA" id="ARBA00023125"/>
    </source>
</evidence>
<dbReference type="CDD" id="cd00090">
    <property type="entry name" value="HTH_ARSR"/>
    <property type="match status" value="1"/>
</dbReference>
<dbReference type="EMBL" id="JAHQCS010000055">
    <property type="protein sequence ID" value="MBU9710940.1"/>
    <property type="molecule type" value="Genomic_DNA"/>
</dbReference>
<dbReference type="PANTHER" id="PTHR33154:SF18">
    <property type="entry name" value="ARSENICAL RESISTANCE OPERON REPRESSOR"/>
    <property type="match status" value="1"/>
</dbReference>
<keyword evidence="2" id="KW-0238">DNA-binding</keyword>
<sequence>MVNVISMFKEQNEFMTSLLVFWNKSLFKKTDLTSKWQNNIQEKMSDRMIDSLAQENLTSKLEILHNFSLLDLGTGETVEDLCHWVKNYSVSQLTPEVISFYGQKLPQDMDGVLPILETWNTIYFSKLDSTLLENLHSKQAEVAQLLTYHHPLEVVEEATNGLHLEGFGEDLTIYLVPQFHVRPIVLFHVSKTVHIYSYAADNISAEPGALPPEMLRTQQALSDENRLKMLQLIATGPKAFKTIHQYMGIAKSTVHHHLITLRAAGLVRIHVHPDKADRYSFRKEALRNLESKILSYVYSSEKR</sequence>
<protein>
    <submittedName>
        <fullName evidence="5">Winged helix-turn-helix domain-containing protein</fullName>
    </submittedName>
</protein>
<evidence type="ECO:0000259" key="4">
    <source>
        <dbReference type="PROSITE" id="PS50987"/>
    </source>
</evidence>
<keyword evidence="3" id="KW-0804">Transcription</keyword>